<dbReference type="Pfam" id="PF07552">
    <property type="entry name" value="Coat_X"/>
    <property type="match status" value="2"/>
</dbReference>
<feature type="domain" description="Spore coat protein X/V" evidence="1">
    <location>
        <begin position="89"/>
        <end position="145"/>
    </location>
</feature>
<evidence type="ECO:0000313" key="2">
    <source>
        <dbReference type="EMBL" id="QBP42047.1"/>
    </source>
</evidence>
<keyword evidence="2" id="KW-0946">Virion</keyword>
<proteinExistence type="predicted"/>
<dbReference type="KEGG" id="panc:E2636_13210"/>
<dbReference type="RefSeq" id="WP_134210616.1">
    <property type="nucleotide sequence ID" value="NZ_CP038015.1"/>
</dbReference>
<dbReference type="InterPro" id="IPR011428">
    <property type="entry name" value="Spore_coat_X/V"/>
</dbReference>
<accession>A0A4P6ZZW9</accession>
<sequence length="146" mass="16080">MSNYNSKSNAQKCNKYGNYQDHDAVVTQDADQVSTIDQESDELIWIKDSCNIIVQTTDTQAAVSLQVGLQLAIALVISITIGDSDRGQTVAQELLQNFDSEQTNKQKIYIENSKDVNITTTDTDLAINIQAMLQVLLALVVTLDVL</sequence>
<feature type="domain" description="Spore coat protein X/V" evidence="1">
    <location>
        <begin position="26"/>
        <end position="81"/>
    </location>
</feature>
<dbReference type="AlphaFoldDB" id="A0A4P6ZZW9"/>
<reference evidence="2 3" key="1">
    <citation type="submission" date="2019-03" db="EMBL/GenBank/DDBJ databases">
        <title>Complete genome sequence of Paenisporosarcina antarctica CGMCC 1.6503T.</title>
        <authorList>
            <person name="Rong J.-C."/>
            <person name="Chi N.-Y."/>
            <person name="Zhang Q.-F."/>
        </authorList>
    </citation>
    <scope>NUCLEOTIDE SEQUENCE [LARGE SCALE GENOMIC DNA]</scope>
    <source>
        <strain evidence="2 3">CGMCC 1.6503</strain>
    </source>
</reference>
<evidence type="ECO:0000313" key="3">
    <source>
        <dbReference type="Proteomes" id="UP000294292"/>
    </source>
</evidence>
<dbReference type="Proteomes" id="UP000294292">
    <property type="component" value="Chromosome"/>
</dbReference>
<keyword evidence="2" id="KW-0167">Capsid protein</keyword>
<dbReference type="GO" id="GO:0030435">
    <property type="term" value="P:sporulation resulting in formation of a cellular spore"/>
    <property type="evidence" value="ECO:0007669"/>
    <property type="project" value="InterPro"/>
</dbReference>
<dbReference type="OrthoDB" id="2376847at2"/>
<dbReference type="GO" id="GO:0031160">
    <property type="term" value="C:spore wall"/>
    <property type="evidence" value="ECO:0007669"/>
    <property type="project" value="InterPro"/>
</dbReference>
<dbReference type="EMBL" id="CP038015">
    <property type="protein sequence ID" value="QBP42047.1"/>
    <property type="molecule type" value="Genomic_DNA"/>
</dbReference>
<protein>
    <submittedName>
        <fullName evidence="2">Spore coat protein</fullName>
    </submittedName>
</protein>
<name>A0A4P6ZZW9_9BACL</name>
<keyword evidence="3" id="KW-1185">Reference proteome</keyword>
<evidence type="ECO:0000259" key="1">
    <source>
        <dbReference type="Pfam" id="PF07552"/>
    </source>
</evidence>
<organism evidence="2 3">
    <name type="scientific">Paenisporosarcina antarctica</name>
    <dbReference type="NCBI Taxonomy" id="417367"/>
    <lineage>
        <taxon>Bacteria</taxon>
        <taxon>Bacillati</taxon>
        <taxon>Bacillota</taxon>
        <taxon>Bacilli</taxon>
        <taxon>Bacillales</taxon>
        <taxon>Caryophanaceae</taxon>
        <taxon>Paenisporosarcina</taxon>
    </lineage>
</organism>
<gene>
    <name evidence="2" type="ORF">E2636_13210</name>
</gene>